<evidence type="ECO:0000256" key="1">
    <source>
        <dbReference type="SAM" id="Phobius"/>
    </source>
</evidence>
<protein>
    <recommendedName>
        <fullName evidence="4">DoxX family protein</fullName>
    </recommendedName>
</protein>
<evidence type="ECO:0008006" key="4">
    <source>
        <dbReference type="Google" id="ProtNLM"/>
    </source>
</evidence>
<dbReference type="STRING" id="1802271.A3C11_02625"/>
<name>A0A1G2KSP8_9BACT</name>
<reference evidence="2 3" key="1">
    <citation type="journal article" date="2016" name="Nat. Commun.">
        <title>Thousands of microbial genomes shed light on interconnected biogeochemical processes in an aquifer system.</title>
        <authorList>
            <person name="Anantharaman K."/>
            <person name="Brown C.T."/>
            <person name="Hug L.A."/>
            <person name="Sharon I."/>
            <person name="Castelle C.J."/>
            <person name="Probst A.J."/>
            <person name="Thomas B.C."/>
            <person name="Singh A."/>
            <person name="Wilkins M.J."/>
            <person name="Karaoz U."/>
            <person name="Brodie E.L."/>
            <person name="Williams K.H."/>
            <person name="Hubbard S.S."/>
            <person name="Banfield J.F."/>
        </authorList>
    </citation>
    <scope>NUCLEOTIDE SEQUENCE [LARGE SCALE GENOMIC DNA]</scope>
</reference>
<evidence type="ECO:0000313" key="2">
    <source>
        <dbReference type="EMBL" id="OHA01389.1"/>
    </source>
</evidence>
<comment type="caution">
    <text evidence="2">The sequence shown here is derived from an EMBL/GenBank/DDBJ whole genome shotgun (WGS) entry which is preliminary data.</text>
</comment>
<keyword evidence="1" id="KW-0472">Membrane</keyword>
<dbReference type="AlphaFoldDB" id="A0A1G2KSP8"/>
<organism evidence="2 3">
    <name type="scientific">Candidatus Sungbacteria bacterium RIFCSPHIGHO2_02_FULL_49_12</name>
    <dbReference type="NCBI Taxonomy" id="1802271"/>
    <lineage>
        <taxon>Bacteria</taxon>
        <taxon>Candidatus Sungiibacteriota</taxon>
    </lineage>
</organism>
<gene>
    <name evidence="2" type="ORF">A3C11_02625</name>
</gene>
<accession>A0A1G2KSP8</accession>
<sequence length="140" mass="15573">MMNSKAIEWVLRIAVAGEFIGHAMFAVGPFTAPFTLFSSPGKAEWAGWIAKLTGADPALAAQLLFLVGLADIFVAIIVLLRPIRIVLLWAVFWGFWTALVRPLVGASFWDFIERFANWGAPLALLLLLGWPKTVREWFSK</sequence>
<dbReference type="EMBL" id="MHQJ01000017">
    <property type="protein sequence ID" value="OHA01389.1"/>
    <property type="molecule type" value="Genomic_DNA"/>
</dbReference>
<feature type="transmembrane region" description="Helical" evidence="1">
    <location>
        <begin position="59"/>
        <end position="80"/>
    </location>
</feature>
<feature type="transmembrane region" description="Helical" evidence="1">
    <location>
        <begin position="87"/>
        <end position="109"/>
    </location>
</feature>
<evidence type="ECO:0000313" key="3">
    <source>
        <dbReference type="Proteomes" id="UP000177362"/>
    </source>
</evidence>
<proteinExistence type="predicted"/>
<keyword evidence="1" id="KW-1133">Transmembrane helix</keyword>
<keyword evidence="1" id="KW-0812">Transmembrane</keyword>
<dbReference type="Proteomes" id="UP000177362">
    <property type="component" value="Unassembled WGS sequence"/>
</dbReference>
<feature type="transmembrane region" description="Helical" evidence="1">
    <location>
        <begin position="9"/>
        <end position="32"/>
    </location>
</feature>
<feature type="transmembrane region" description="Helical" evidence="1">
    <location>
        <begin position="115"/>
        <end position="131"/>
    </location>
</feature>